<dbReference type="Gene3D" id="3.30.2290.10">
    <property type="entry name" value="PmbA/TldD superfamily"/>
    <property type="match status" value="1"/>
</dbReference>
<dbReference type="PANTHER" id="PTHR43421">
    <property type="entry name" value="METALLOPROTEASE PMBA"/>
    <property type="match status" value="1"/>
</dbReference>
<evidence type="ECO:0000313" key="5">
    <source>
        <dbReference type="EMBL" id="AEP37114.1"/>
    </source>
</evidence>
<protein>
    <submittedName>
        <fullName evidence="5">TldE/PmbA protein</fullName>
    </submittedName>
</protein>
<dbReference type="Pfam" id="PF19289">
    <property type="entry name" value="PmbA_TldD_3rd"/>
    <property type="match status" value="1"/>
</dbReference>
<evidence type="ECO:0000259" key="4">
    <source>
        <dbReference type="Pfam" id="PF19290"/>
    </source>
</evidence>
<dbReference type="GO" id="GO:0005829">
    <property type="term" value="C:cytosol"/>
    <property type="evidence" value="ECO:0007669"/>
    <property type="project" value="TreeGrafter"/>
</dbReference>
<dbReference type="AlphaFoldDB" id="G4QA41"/>
<dbReference type="eggNOG" id="COG0312">
    <property type="taxonomic scope" value="Bacteria"/>
</dbReference>
<dbReference type="InterPro" id="IPR045570">
    <property type="entry name" value="Metalloprtase-TldD/E_cen_dom"/>
</dbReference>
<proteinExistence type="inferred from homology"/>
<name>G4QA41_TAYAM</name>
<keyword evidence="6" id="KW-1185">Reference proteome</keyword>
<dbReference type="NCBIfam" id="NF008268">
    <property type="entry name" value="PRK11040.1"/>
    <property type="match status" value="1"/>
</dbReference>
<dbReference type="InterPro" id="IPR045569">
    <property type="entry name" value="Metalloprtase-TldD/E_C"/>
</dbReference>
<comment type="similarity">
    <text evidence="1">Belongs to the peptidase U62 family.</text>
</comment>
<evidence type="ECO:0000259" key="3">
    <source>
        <dbReference type="Pfam" id="PF19289"/>
    </source>
</evidence>
<organism evidence="5 6">
    <name type="scientific">Taylorella asinigenitalis (strain MCE3)</name>
    <dbReference type="NCBI Taxonomy" id="1008459"/>
    <lineage>
        <taxon>Bacteria</taxon>
        <taxon>Pseudomonadati</taxon>
        <taxon>Pseudomonadota</taxon>
        <taxon>Betaproteobacteria</taxon>
        <taxon>Burkholderiales</taxon>
        <taxon>Alcaligenaceae</taxon>
        <taxon>Taylorella</taxon>
    </lineage>
</organism>
<dbReference type="Proteomes" id="UP000009284">
    <property type="component" value="Chromosome"/>
</dbReference>
<dbReference type="KEGG" id="tas:TASI_1374"/>
<dbReference type="SUPFAM" id="SSF111283">
    <property type="entry name" value="Putative modulator of DNA gyrase, PmbA/TldD"/>
    <property type="match status" value="1"/>
</dbReference>
<dbReference type="InterPro" id="IPR002510">
    <property type="entry name" value="Metalloprtase-TldD/E_N"/>
</dbReference>
<dbReference type="HOGENOM" id="CLU_026425_0_0_4"/>
<dbReference type="EMBL" id="CP003059">
    <property type="protein sequence ID" value="AEP37114.1"/>
    <property type="molecule type" value="Genomic_DNA"/>
</dbReference>
<reference key="1">
    <citation type="submission" date="2011-09" db="EMBL/GenBank/DDBJ databases">
        <title>Genomic characterization of the Taylorella genus.</title>
        <authorList>
            <person name="Hebert L."/>
            <person name="Moumen B."/>
            <person name="Pons N."/>
            <person name="Duquesne F."/>
            <person name="Breuil M.-F."/>
            <person name="Goux D."/>
            <person name="Batto J.-M."/>
            <person name="Renault P."/>
            <person name="Laugier C."/>
            <person name="Petry S."/>
        </authorList>
    </citation>
    <scope>NUCLEOTIDE SEQUENCE</scope>
    <source>
        <strain>MCE3</strain>
    </source>
</reference>
<dbReference type="PANTHER" id="PTHR43421:SF1">
    <property type="entry name" value="METALLOPROTEASE PMBA"/>
    <property type="match status" value="1"/>
</dbReference>
<dbReference type="Pfam" id="PF19290">
    <property type="entry name" value="PmbA_TldD_2nd"/>
    <property type="match status" value="1"/>
</dbReference>
<dbReference type="Pfam" id="PF01523">
    <property type="entry name" value="PmbA_TldD_1st"/>
    <property type="match status" value="1"/>
</dbReference>
<dbReference type="OrthoDB" id="9803618at2"/>
<sequence>MKNKSDFEYFVKFALDIATKKGASEAIAEISESHGLTVAARNKSIETVEEMHDRGLSITVFNGKARASAATALLTEESIESTVGHAWDIAKYTAEDPFAGLPKPEEYATEILDLDLYHDWSLDAESAGNIAIELESFALDFSDQITNSDGASVQTGCSSFLLGSSNGFLGGYKHTSHSLGLSVIAGKGKKMQRGYWYESHRNPRKLSSPQAIGEYAAKRTISRLGARRIKSGEYPVLFEAPIAVTLLGALSQAISGGALYRDMSFLKGALNEKVMSDHIKVVDDPFIKQAYGSGSFDQEGVSTQKRDLVVDGVLKGYLLSTYSARKLGMSTTGNAGGSHNMSIHSSTESPDFEGMLREMGTGLLVTELMGHGINYVTGQYSRGAFGYWVENGVIQYPVTEITIAGNLKDIFKSIVSIGSDSYTKGSKTSGSILIEKMSVAGD</sequence>
<dbReference type="InterPro" id="IPR036059">
    <property type="entry name" value="TldD/PmbA_sf"/>
</dbReference>
<dbReference type="InterPro" id="IPR047657">
    <property type="entry name" value="PmbA"/>
</dbReference>
<gene>
    <name evidence="5" type="ordered locus">TASI_1374</name>
</gene>
<feature type="domain" description="Metalloprotease TldD/E N-terminal" evidence="2">
    <location>
        <begin position="30"/>
        <end position="90"/>
    </location>
</feature>
<feature type="domain" description="Metalloprotease TldD/E central" evidence="4">
    <location>
        <begin position="118"/>
        <end position="224"/>
    </location>
</feature>
<dbReference type="RefSeq" id="WP_014112008.1">
    <property type="nucleotide sequence ID" value="NC_016043.1"/>
</dbReference>
<evidence type="ECO:0000259" key="2">
    <source>
        <dbReference type="Pfam" id="PF01523"/>
    </source>
</evidence>
<reference evidence="5 6" key="2">
    <citation type="journal article" date="2012" name="PLoS ONE">
        <title>Genomic characterization of the taylorella genus.</title>
        <authorList>
            <person name="Hebert L."/>
            <person name="Moumen B."/>
            <person name="Pons N."/>
            <person name="Duquesne F."/>
            <person name="Breuil M.F."/>
            <person name="Goux D."/>
            <person name="Batto J.M."/>
            <person name="Laugier C."/>
            <person name="Renault P."/>
            <person name="Petry S."/>
        </authorList>
    </citation>
    <scope>NUCLEOTIDE SEQUENCE [LARGE SCALE GENOMIC DNA]</scope>
    <source>
        <strain evidence="5 6">MCE3</strain>
    </source>
</reference>
<dbReference type="InterPro" id="IPR035068">
    <property type="entry name" value="TldD/PmbA_N"/>
</dbReference>
<dbReference type="STRING" id="1008459.TASI_1374"/>
<evidence type="ECO:0000313" key="6">
    <source>
        <dbReference type="Proteomes" id="UP000009284"/>
    </source>
</evidence>
<dbReference type="GO" id="GO:0006508">
    <property type="term" value="P:proteolysis"/>
    <property type="evidence" value="ECO:0007669"/>
    <property type="project" value="InterPro"/>
</dbReference>
<dbReference type="GO" id="GO:0008237">
    <property type="term" value="F:metallopeptidase activity"/>
    <property type="evidence" value="ECO:0007669"/>
    <property type="project" value="InterPro"/>
</dbReference>
<accession>G4QA41</accession>
<feature type="domain" description="Metalloprotease TldD/E C-terminal" evidence="3">
    <location>
        <begin position="231"/>
        <end position="441"/>
    </location>
</feature>
<evidence type="ECO:0000256" key="1">
    <source>
        <dbReference type="ARBA" id="ARBA00005836"/>
    </source>
</evidence>